<evidence type="ECO:0000256" key="1">
    <source>
        <dbReference type="SAM" id="MobiDB-lite"/>
    </source>
</evidence>
<dbReference type="GO" id="GO:0016829">
    <property type="term" value="F:lyase activity"/>
    <property type="evidence" value="ECO:0007669"/>
    <property type="project" value="UniProtKB-KW"/>
</dbReference>
<feature type="region of interest" description="Disordered" evidence="1">
    <location>
        <begin position="1"/>
        <end position="31"/>
    </location>
</feature>
<feature type="region of interest" description="Disordered" evidence="1">
    <location>
        <begin position="51"/>
        <end position="78"/>
    </location>
</feature>
<name>Q52502_BURPE</name>
<accession>Q52502</accession>
<dbReference type="EMBL" id="X74325">
    <property type="protein sequence ID" value="CAA52373.1"/>
    <property type="molecule type" value="Genomic_DNA"/>
</dbReference>
<evidence type="ECO:0000313" key="2">
    <source>
        <dbReference type="EMBL" id="CAA52373.1"/>
    </source>
</evidence>
<reference evidence="2" key="1">
    <citation type="journal article" date="1995" name="Appl. Environ. Microbiol.">
        <title>Cloning and sequencing of the genes involved in glyphosate utilization by Pseudomonas pseudomallei.</title>
        <authorList>
            <person name="Penaloza-Vazquez A."/>
            <person name="Mena G.L."/>
            <person name="Herrera-Estrella L."/>
            <person name="Bailey A.M."/>
        </authorList>
    </citation>
    <scope>NUCLEOTIDE SEQUENCE</scope>
</reference>
<dbReference type="PIR" id="S77905">
    <property type="entry name" value="S77905"/>
</dbReference>
<organism evidence="2">
    <name type="scientific">Burkholderia pseudomallei</name>
    <name type="common">Pseudomonas pseudomallei</name>
    <dbReference type="NCBI Taxonomy" id="28450"/>
    <lineage>
        <taxon>Bacteria</taxon>
        <taxon>Pseudomonadati</taxon>
        <taxon>Pseudomonadota</taxon>
        <taxon>Betaproteobacteria</taxon>
        <taxon>Burkholderiales</taxon>
        <taxon>Burkholderiaceae</taxon>
        <taxon>Burkholderia</taxon>
        <taxon>pseudomallei group</taxon>
    </lineage>
</organism>
<proteinExistence type="predicted"/>
<protein>
    <submittedName>
        <fullName evidence="2">Lyase</fullName>
    </submittedName>
</protein>
<keyword evidence="2" id="KW-0456">Lyase</keyword>
<feature type="compositionally biased region" description="Basic and acidic residues" evidence="1">
    <location>
        <begin position="1"/>
        <end position="10"/>
    </location>
</feature>
<sequence length="309" mass="35715">MMRLGRRVEGTPDPEPGIVLSGVHKSRRGRPPQKAAYLARWKYSPIVAADPRAPQHSWGNSRVDADRERGSTKTRNPNSREEVVICMSKSWNVNHEPRILNSQFARKSLNAAKPSHRELREVGVRHTHDWRLWVGRRHSVPRPTLTTFWASLQAEPTFSLTPRFPLHHAHSFEVFIRYHEHYIIVKLATTRSSSRKQPSIAAASCSEDRHHAVYAVEDPTRPVRPFWSYTLYPRTQVCQRGVSEPFFVLSRLNVDHRLIIHTGGSFDITQSHSYPLELLEMTTCQWAASLRRRAAAYRRRHWSGDLARC</sequence>
<dbReference type="AlphaFoldDB" id="Q52502"/>